<reference evidence="2 3" key="1">
    <citation type="submission" date="2019-02" db="EMBL/GenBank/DDBJ databases">
        <title>Genomic Encyclopedia of Archaeal and Bacterial Type Strains, Phase II (KMG-II): from individual species to whole genera.</title>
        <authorList>
            <person name="Goeker M."/>
        </authorList>
    </citation>
    <scope>NUCLEOTIDE SEQUENCE [LARGE SCALE GENOMIC DNA]</scope>
    <source>
        <strain evidence="2 3">DSM 18101</strain>
    </source>
</reference>
<dbReference type="Gene3D" id="2.40.50.230">
    <property type="entry name" value="Gp5 N-terminal domain"/>
    <property type="match status" value="1"/>
</dbReference>
<dbReference type="SUPFAM" id="SSF69255">
    <property type="entry name" value="gp5 N-terminal domain-like"/>
    <property type="match status" value="1"/>
</dbReference>
<dbReference type="InterPro" id="IPR006531">
    <property type="entry name" value="Gp5/Vgr_OB"/>
</dbReference>
<dbReference type="RefSeq" id="WP_130418405.1">
    <property type="nucleotide sequence ID" value="NZ_SHKW01000001.1"/>
</dbReference>
<evidence type="ECO:0000259" key="1">
    <source>
        <dbReference type="Pfam" id="PF04717"/>
    </source>
</evidence>
<dbReference type="SUPFAM" id="SSF69279">
    <property type="entry name" value="Phage tail proteins"/>
    <property type="match status" value="1"/>
</dbReference>
<gene>
    <name evidence="2" type="ORF">BDD14_1771</name>
</gene>
<evidence type="ECO:0000313" key="3">
    <source>
        <dbReference type="Proteomes" id="UP000292958"/>
    </source>
</evidence>
<feature type="domain" description="Gp5/Type VI secretion system Vgr protein OB-fold" evidence="1">
    <location>
        <begin position="360"/>
        <end position="433"/>
    </location>
</feature>
<dbReference type="Pfam" id="PF04717">
    <property type="entry name" value="Phage_base_V"/>
    <property type="match status" value="1"/>
</dbReference>
<protein>
    <submittedName>
        <fullName evidence="2">Uncharacterized protein involved in type VI secretion and phage assembly</fullName>
    </submittedName>
</protein>
<evidence type="ECO:0000313" key="2">
    <source>
        <dbReference type="EMBL" id="RZU40325.1"/>
    </source>
</evidence>
<organism evidence="2 3">
    <name type="scientific">Edaphobacter modestus</name>
    <dbReference type="NCBI Taxonomy" id="388466"/>
    <lineage>
        <taxon>Bacteria</taxon>
        <taxon>Pseudomonadati</taxon>
        <taxon>Acidobacteriota</taxon>
        <taxon>Terriglobia</taxon>
        <taxon>Terriglobales</taxon>
        <taxon>Acidobacteriaceae</taxon>
        <taxon>Edaphobacter</taxon>
    </lineage>
</organism>
<dbReference type="OrthoDB" id="7033094at2"/>
<accession>A0A4Q7YTT5</accession>
<comment type="caution">
    <text evidence="2">The sequence shown here is derived from an EMBL/GenBank/DDBJ whole genome shotgun (WGS) entry which is preliminary data.</text>
</comment>
<sequence length="531" mass="58791">MSAIALNILIDGAELESSWSGRQGTVSRVEVVKELNRHSWCEIEFHQTADSRPPIDRWIGRSISLQPTASGIKIFVGFVLDVKLTYQTSGSFAVIIKAVSASYKLDLAPRHRYYGPLTLADVAQQMGGGDGINVTAKTGGGTKAPLDLVQWDETDWHFLWRLCDDFGLYLVATDDGVRIDSGFSDAGPDMQWRSDQKNGLVEFTVGGSLGVASMDGCHYDFSTSKSESFLQVSQDPALSGAVDAFTSAVKQQAKSVLKSGYKPWRNRVKSIGDYQTSLQQESEWSIGSRLLCEGISRCEALSPGQNVQANGIVEGAGKYNIVRVVHRWDPEGYTNQFHCTPWTKYRSNPHPVRPSIAGVYSARVVNIDDPQRQGQVQVQYYWQEQGQTTWIRHLTPYAGAGRGLFFRPEVGDEVLVAFEEGDPERPVILGSAWNMSDAIPNEDFWGGETHENDVKRIVTKSGHRISLIDKQGAESIGIATPVHAKLVLHEKCEETGRPAIVMNVEEGDLIFNAPNGRIHFHSKYWSREVGN</sequence>
<keyword evidence="3" id="KW-1185">Reference proteome</keyword>
<dbReference type="AlphaFoldDB" id="A0A4Q7YTT5"/>
<dbReference type="Gene3D" id="3.55.50.10">
    <property type="entry name" value="Baseplate protein-like domains"/>
    <property type="match status" value="1"/>
</dbReference>
<dbReference type="EMBL" id="SHKW01000001">
    <property type="protein sequence ID" value="RZU40325.1"/>
    <property type="molecule type" value="Genomic_DNA"/>
</dbReference>
<proteinExistence type="predicted"/>
<dbReference type="Proteomes" id="UP000292958">
    <property type="component" value="Unassembled WGS sequence"/>
</dbReference>
<dbReference type="Gene3D" id="2.30.110.50">
    <property type="match status" value="1"/>
</dbReference>
<dbReference type="InterPro" id="IPR037026">
    <property type="entry name" value="Vgr_OB-fold_dom_sf"/>
</dbReference>
<dbReference type="Pfam" id="PF05954">
    <property type="entry name" value="Phage_GPD"/>
    <property type="match status" value="1"/>
</dbReference>
<name>A0A4Q7YTT5_9BACT</name>